<organism evidence="1 2">
    <name type="scientific">Stratiformator vulcanicus</name>
    <dbReference type="NCBI Taxonomy" id="2527980"/>
    <lineage>
        <taxon>Bacteria</taxon>
        <taxon>Pseudomonadati</taxon>
        <taxon>Planctomycetota</taxon>
        <taxon>Planctomycetia</taxon>
        <taxon>Planctomycetales</taxon>
        <taxon>Planctomycetaceae</taxon>
        <taxon>Stratiformator</taxon>
    </lineage>
</organism>
<evidence type="ECO:0000313" key="2">
    <source>
        <dbReference type="Proteomes" id="UP000317318"/>
    </source>
</evidence>
<dbReference type="AlphaFoldDB" id="A0A517R136"/>
<keyword evidence="2" id="KW-1185">Reference proteome</keyword>
<accession>A0A517R136</accession>
<evidence type="ECO:0000313" key="1">
    <source>
        <dbReference type="EMBL" id="QDT37607.1"/>
    </source>
</evidence>
<gene>
    <name evidence="1" type="ORF">Pan189_19870</name>
</gene>
<name>A0A517R136_9PLAN</name>
<dbReference type="KEGG" id="svp:Pan189_19870"/>
<dbReference type="Proteomes" id="UP000317318">
    <property type="component" value="Chromosome"/>
</dbReference>
<reference evidence="1 2" key="1">
    <citation type="submission" date="2019-02" db="EMBL/GenBank/DDBJ databases">
        <title>Deep-cultivation of Planctomycetes and their phenomic and genomic characterization uncovers novel biology.</title>
        <authorList>
            <person name="Wiegand S."/>
            <person name="Jogler M."/>
            <person name="Boedeker C."/>
            <person name="Pinto D."/>
            <person name="Vollmers J."/>
            <person name="Rivas-Marin E."/>
            <person name="Kohn T."/>
            <person name="Peeters S.H."/>
            <person name="Heuer A."/>
            <person name="Rast P."/>
            <person name="Oberbeckmann S."/>
            <person name="Bunk B."/>
            <person name="Jeske O."/>
            <person name="Meyerdierks A."/>
            <person name="Storesund J.E."/>
            <person name="Kallscheuer N."/>
            <person name="Luecker S."/>
            <person name="Lage O.M."/>
            <person name="Pohl T."/>
            <person name="Merkel B.J."/>
            <person name="Hornburger P."/>
            <person name="Mueller R.-W."/>
            <person name="Bruemmer F."/>
            <person name="Labrenz M."/>
            <person name="Spormann A.M."/>
            <person name="Op den Camp H."/>
            <person name="Overmann J."/>
            <person name="Amann R."/>
            <person name="Jetten M.S.M."/>
            <person name="Mascher T."/>
            <person name="Medema M.H."/>
            <person name="Devos D.P."/>
            <person name="Kaster A.-K."/>
            <person name="Ovreas L."/>
            <person name="Rohde M."/>
            <person name="Galperin M.Y."/>
            <person name="Jogler C."/>
        </authorList>
    </citation>
    <scope>NUCLEOTIDE SEQUENCE [LARGE SCALE GENOMIC DNA]</scope>
    <source>
        <strain evidence="1 2">Pan189</strain>
    </source>
</reference>
<sequence>MPIEVPLGKKDLPGESKLSIQDALYWYLNDDLREFSEETGISITLNKAAVVEAEFLLEFFLLLESAEERVRVSAEETIHEVGLTIEEGQIMSFEMSRAEALECIQRLMAFVNDAFNDDQILHFRGVRSAGDGVLP</sequence>
<proteinExistence type="predicted"/>
<dbReference type="RefSeq" id="WP_145363707.1">
    <property type="nucleotide sequence ID" value="NZ_CP036268.1"/>
</dbReference>
<dbReference type="EMBL" id="CP036268">
    <property type="protein sequence ID" value="QDT37607.1"/>
    <property type="molecule type" value="Genomic_DNA"/>
</dbReference>
<protein>
    <submittedName>
        <fullName evidence="1">Uncharacterized protein</fullName>
    </submittedName>
</protein>